<feature type="region of interest" description="Disordered" evidence="2">
    <location>
        <begin position="1"/>
        <end position="337"/>
    </location>
</feature>
<dbReference type="Proteomes" id="UP001222325">
    <property type="component" value="Unassembled WGS sequence"/>
</dbReference>
<protein>
    <submittedName>
        <fullName evidence="3">Uncharacterized protein</fullName>
    </submittedName>
</protein>
<feature type="compositionally biased region" description="Basic and acidic residues" evidence="2">
    <location>
        <begin position="585"/>
        <end position="604"/>
    </location>
</feature>
<feature type="compositionally biased region" description="Low complexity" evidence="2">
    <location>
        <begin position="217"/>
        <end position="236"/>
    </location>
</feature>
<feature type="coiled-coil region" evidence="1">
    <location>
        <begin position="717"/>
        <end position="850"/>
    </location>
</feature>
<feature type="compositionally biased region" description="Polar residues" evidence="2">
    <location>
        <begin position="609"/>
        <end position="624"/>
    </location>
</feature>
<feature type="region of interest" description="Disordered" evidence="2">
    <location>
        <begin position="380"/>
        <end position="420"/>
    </location>
</feature>
<feature type="compositionally biased region" description="Acidic residues" evidence="2">
    <location>
        <begin position="633"/>
        <end position="645"/>
    </location>
</feature>
<gene>
    <name evidence="3" type="ORF">B0H15DRAFT_461032</name>
</gene>
<evidence type="ECO:0000313" key="3">
    <source>
        <dbReference type="EMBL" id="KAJ7100781.1"/>
    </source>
</evidence>
<feature type="compositionally biased region" description="Polar residues" evidence="2">
    <location>
        <begin position="656"/>
        <end position="671"/>
    </location>
</feature>
<keyword evidence="1" id="KW-0175">Coiled coil</keyword>
<dbReference type="AlphaFoldDB" id="A0AAD6UHN7"/>
<proteinExistence type="predicted"/>
<reference evidence="3" key="1">
    <citation type="submission" date="2023-03" db="EMBL/GenBank/DDBJ databases">
        <title>Massive genome expansion in bonnet fungi (Mycena s.s.) driven by repeated elements and novel gene families across ecological guilds.</title>
        <authorList>
            <consortium name="Lawrence Berkeley National Laboratory"/>
            <person name="Harder C.B."/>
            <person name="Miyauchi S."/>
            <person name="Viragh M."/>
            <person name="Kuo A."/>
            <person name="Thoen E."/>
            <person name="Andreopoulos B."/>
            <person name="Lu D."/>
            <person name="Skrede I."/>
            <person name="Drula E."/>
            <person name="Henrissat B."/>
            <person name="Morin E."/>
            <person name="Kohler A."/>
            <person name="Barry K."/>
            <person name="LaButti K."/>
            <person name="Morin E."/>
            <person name="Salamov A."/>
            <person name="Lipzen A."/>
            <person name="Mereny Z."/>
            <person name="Hegedus B."/>
            <person name="Baldrian P."/>
            <person name="Stursova M."/>
            <person name="Weitz H."/>
            <person name="Taylor A."/>
            <person name="Grigoriev I.V."/>
            <person name="Nagy L.G."/>
            <person name="Martin F."/>
            <person name="Kauserud H."/>
        </authorList>
    </citation>
    <scope>NUCLEOTIDE SEQUENCE</scope>
    <source>
        <strain evidence="3">CBHHK173m</strain>
    </source>
</reference>
<comment type="caution">
    <text evidence="3">The sequence shown here is derived from an EMBL/GenBank/DDBJ whole genome shotgun (WGS) entry which is preliminary data.</text>
</comment>
<feature type="compositionally biased region" description="Basic and acidic residues" evidence="2">
    <location>
        <begin position="1"/>
        <end position="14"/>
    </location>
</feature>
<organism evidence="3 4">
    <name type="scientific">Mycena belliarum</name>
    <dbReference type="NCBI Taxonomy" id="1033014"/>
    <lineage>
        <taxon>Eukaryota</taxon>
        <taxon>Fungi</taxon>
        <taxon>Dikarya</taxon>
        <taxon>Basidiomycota</taxon>
        <taxon>Agaricomycotina</taxon>
        <taxon>Agaricomycetes</taxon>
        <taxon>Agaricomycetidae</taxon>
        <taxon>Agaricales</taxon>
        <taxon>Marasmiineae</taxon>
        <taxon>Mycenaceae</taxon>
        <taxon>Mycena</taxon>
    </lineage>
</organism>
<feature type="compositionally biased region" description="Basic and acidic residues" evidence="2">
    <location>
        <begin position="46"/>
        <end position="55"/>
    </location>
</feature>
<sequence length="1013" mass="111397">MEAEKEGGQGEEGARNSTASKASASTSRQTASAAPSSRSLRSRTAVPDDHAHDSLSRTPGKKRRLSNTPVQSLQDDPASIRRAKKPRIEMHVDRREDVDNAPPKKPFVDQSDGEEPQVVRSNGKGKAVDQQLPKSARRFVKNPSLLQRQRDKFANNDDFDADGTLTPPRLFSLERRGRSNVLSSDGQARLDRFDRSLVSPQPTPLFYPASSEDRDSPAPSLASPRPSPSRTGSPIPELLPAPSPPPPRPRSRAAPSPVASDYATQPPTPPPQPKIPRQMSRRRTAEDSYRVGDVPETQSVPPSPSPPSRASPKKATVISKMKPRSKTSSAIMSPAKNAAGGVRSIPMMTASQFATRVLDGRNTGEEADVDEVDELMSSIEQFSSPERKSRRLGGHTLVQKKDKGKGRQQEVDEDEDEDERAAHELIIARGVEMADLKRAERRAQMAVYARPHLPLSEILKTHVPDGESLSLTESDIPIRSMGRNGVEYSRDDLDALRQEEEENTQDVMAQYLVDDPHGEDGGRRDDEHGNGGGADHLAYGMEAPAKGDEAGNLSDADAVGEAEGDEGDEAGYRSEAGHSANSPRNRSEDRETDVDKSLDLDGPERSAWIQEQSQILQDMPNETSPDVDHDDSMESLMYPDDDEPVPEVPPAPVHVTNRQITKSKSRSNSARYNKPADDADLVLPPTASTRQNTPAPATPPVEPPADPRHLDAAMSLLNVKSDENRRLERLLAEARALLAEERAKTVTLQERVDTLEHRPFSQPSTNDGDLDPRLAVYEERLTSAQASLAAALKSKESAEAERDKARSELADTEKGMEVFRASYAHASQYADEKAAENKELEKRVKIAEEATREGIATIKATFDLREVALKSETRDWRNQANFLREQAIRTNDPDLRRRAAEHPELVAKYGRLADENDDLKDRLSYSEDDLLVKQDEIDRLEARLAEVTGELDSLKAGTLGVDGDFKVLRCGWRAEVTNVACPALCVTQEDLDLHASMHVTKALVDPALSFVFP</sequence>
<feature type="compositionally biased region" description="Pro residues" evidence="2">
    <location>
        <begin position="237"/>
        <end position="248"/>
    </location>
</feature>
<feature type="compositionally biased region" description="Basic and acidic residues" evidence="2">
    <location>
        <begin position="514"/>
        <end position="529"/>
    </location>
</feature>
<feature type="region of interest" description="Disordered" evidence="2">
    <location>
        <begin position="495"/>
        <end position="707"/>
    </location>
</feature>
<evidence type="ECO:0000313" key="4">
    <source>
        <dbReference type="Proteomes" id="UP001222325"/>
    </source>
</evidence>
<name>A0AAD6UHN7_9AGAR</name>
<feature type="compositionally biased region" description="Low complexity" evidence="2">
    <location>
        <begin position="15"/>
        <end position="43"/>
    </location>
</feature>
<feature type="compositionally biased region" description="Acidic residues" evidence="2">
    <location>
        <begin position="558"/>
        <end position="569"/>
    </location>
</feature>
<evidence type="ECO:0000256" key="1">
    <source>
        <dbReference type="SAM" id="Coils"/>
    </source>
</evidence>
<feature type="compositionally biased region" description="Basic and acidic residues" evidence="2">
    <location>
        <begin position="399"/>
        <end position="410"/>
    </location>
</feature>
<keyword evidence="4" id="KW-1185">Reference proteome</keyword>
<feature type="coiled-coil region" evidence="1">
    <location>
        <begin position="930"/>
        <end position="957"/>
    </location>
</feature>
<feature type="compositionally biased region" description="Basic and acidic residues" evidence="2">
    <location>
        <begin position="86"/>
        <end position="98"/>
    </location>
</feature>
<evidence type="ECO:0000256" key="2">
    <source>
        <dbReference type="SAM" id="MobiDB-lite"/>
    </source>
</evidence>
<accession>A0AAD6UHN7</accession>
<dbReference type="EMBL" id="JARJCN010000005">
    <property type="protein sequence ID" value="KAJ7100781.1"/>
    <property type="molecule type" value="Genomic_DNA"/>
</dbReference>